<dbReference type="HOGENOM" id="CLU_908604_0_0_6"/>
<feature type="transmembrane region" description="Helical" evidence="2">
    <location>
        <begin position="108"/>
        <end position="130"/>
    </location>
</feature>
<dbReference type="OrthoDB" id="6115808at2"/>
<feature type="region of interest" description="Disordered" evidence="1">
    <location>
        <begin position="1"/>
        <end position="20"/>
    </location>
</feature>
<evidence type="ECO:0000313" key="3">
    <source>
        <dbReference type="EMBL" id="AFL74132.1"/>
    </source>
</evidence>
<dbReference type="STRING" id="765911.Thivi_2182"/>
<dbReference type="InterPro" id="IPR045964">
    <property type="entry name" value="DUF6384"/>
</dbReference>
<dbReference type="EMBL" id="CP003154">
    <property type="protein sequence ID" value="AFL74132.1"/>
    <property type="molecule type" value="Genomic_DNA"/>
</dbReference>
<sequence length="309" mass="34492">MNAAATLTSGSAPAPASKPPLDDVMLAMDVVDTLRRRERIVQKELDEVGREEDLKERLRRIYAAQGIAVPDSVIEQGVAALKEDRFTYKPPPDSFVIKLARIYVNRGVWGTWLGGLVGAGALAGALYYFVVLAPNAALPDTLEEVYAEAVALAKSDQAQETLERSFNAGRAALRGDDKAAVREAIRQIEDARDILEQEYRLRIVNRPDEKTGVWRIPDINTGARNFYLLVEAVDPTGRVLTVPIENEETRKTERVKRWGLRVDERTFKAVAADKQDDGIIERDRFGQKTRGELVPRYEMKTTGGAITQW</sequence>
<dbReference type="Pfam" id="PF19911">
    <property type="entry name" value="DUF6384"/>
    <property type="match status" value="1"/>
</dbReference>
<keyword evidence="2" id="KW-0812">Transmembrane</keyword>
<keyword evidence="4" id="KW-1185">Reference proteome</keyword>
<evidence type="ECO:0000313" key="4">
    <source>
        <dbReference type="Proteomes" id="UP000006062"/>
    </source>
</evidence>
<accession>I3YAW4</accession>
<evidence type="ECO:0000256" key="1">
    <source>
        <dbReference type="SAM" id="MobiDB-lite"/>
    </source>
</evidence>
<organism evidence="3 4">
    <name type="scientific">Thiocystis violascens (strain ATCC 17096 / DSM 198 / 6111)</name>
    <name type="common">Chromatium violascens</name>
    <dbReference type="NCBI Taxonomy" id="765911"/>
    <lineage>
        <taxon>Bacteria</taxon>
        <taxon>Pseudomonadati</taxon>
        <taxon>Pseudomonadota</taxon>
        <taxon>Gammaproteobacteria</taxon>
        <taxon>Chromatiales</taxon>
        <taxon>Chromatiaceae</taxon>
        <taxon>Thiocystis</taxon>
    </lineage>
</organism>
<protein>
    <submittedName>
        <fullName evidence="3">Uncharacterized protein</fullName>
    </submittedName>
</protein>
<dbReference type="KEGG" id="tvi:Thivi_2182"/>
<dbReference type="Proteomes" id="UP000006062">
    <property type="component" value="Chromosome"/>
</dbReference>
<name>I3YAW4_THIV6</name>
<keyword evidence="2" id="KW-0472">Membrane</keyword>
<keyword evidence="2" id="KW-1133">Transmembrane helix</keyword>
<evidence type="ECO:0000256" key="2">
    <source>
        <dbReference type="SAM" id="Phobius"/>
    </source>
</evidence>
<dbReference type="RefSeq" id="WP_014778581.1">
    <property type="nucleotide sequence ID" value="NC_018012.1"/>
</dbReference>
<dbReference type="AlphaFoldDB" id="I3YAW4"/>
<dbReference type="eggNOG" id="ENOG502Z7UB">
    <property type="taxonomic scope" value="Bacteria"/>
</dbReference>
<proteinExistence type="predicted"/>
<gene>
    <name evidence="3" type="ordered locus">Thivi_2182</name>
</gene>
<reference evidence="3 4" key="1">
    <citation type="submission" date="2012-06" db="EMBL/GenBank/DDBJ databases">
        <title>Complete sequence of Thiocystis violascens DSM 198.</title>
        <authorList>
            <consortium name="US DOE Joint Genome Institute"/>
            <person name="Lucas S."/>
            <person name="Han J."/>
            <person name="Lapidus A."/>
            <person name="Cheng J.-F."/>
            <person name="Goodwin L."/>
            <person name="Pitluck S."/>
            <person name="Peters L."/>
            <person name="Ovchinnikova G."/>
            <person name="Teshima H."/>
            <person name="Detter J.C."/>
            <person name="Han C."/>
            <person name="Tapia R."/>
            <person name="Land M."/>
            <person name="Hauser L."/>
            <person name="Kyrpides N."/>
            <person name="Ivanova N."/>
            <person name="Pagani I."/>
            <person name="Vogl K."/>
            <person name="Liu Z."/>
            <person name="Frigaard N.-U."/>
            <person name="Bryant D."/>
            <person name="Woyke T."/>
        </authorList>
    </citation>
    <scope>NUCLEOTIDE SEQUENCE [LARGE SCALE GENOMIC DNA]</scope>
    <source>
        <strain evidence="4">ATCC 17096 / DSM 198 / 6111</strain>
    </source>
</reference>